<evidence type="ECO:0000313" key="4">
    <source>
        <dbReference type="Proteomes" id="UP000828390"/>
    </source>
</evidence>
<name>A0A9D4FDI6_DREPO</name>
<dbReference type="AlphaFoldDB" id="A0A9D4FDI6"/>
<keyword evidence="1" id="KW-0812">Transmembrane</keyword>
<sequence length="153" mass="16981">MFQKWILLFLSGQLFIIATLEAADVCNDVSKPDEKLYCAAGATCCNNGDGLCCRNGTICCLKIFCCPTYLTDGAITAIMVIGSVFVLVMFCCAKKCIEKCTCKKTKVQLIMINSKYNKWNESDISTISKHNMSQMFINPYDYSLLPGEIPHGK</sequence>
<gene>
    <name evidence="3" type="ORF">DPMN_150490</name>
</gene>
<evidence type="ECO:0000256" key="2">
    <source>
        <dbReference type="SAM" id="SignalP"/>
    </source>
</evidence>
<proteinExistence type="predicted"/>
<feature type="signal peptide" evidence="2">
    <location>
        <begin position="1"/>
        <end position="22"/>
    </location>
</feature>
<keyword evidence="4" id="KW-1185">Reference proteome</keyword>
<feature type="transmembrane region" description="Helical" evidence="1">
    <location>
        <begin position="74"/>
        <end position="93"/>
    </location>
</feature>
<evidence type="ECO:0000313" key="3">
    <source>
        <dbReference type="EMBL" id="KAH3796913.1"/>
    </source>
</evidence>
<keyword evidence="1" id="KW-0472">Membrane</keyword>
<dbReference type="Proteomes" id="UP000828390">
    <property type="component" value="Unassembled WGS sequence"/>
</dbReference>
<protein>
    <submittedName>
        <fullName evidence="3">Uncharacterized protein</fullName>
    </submittedName>
</protein>
<reference evidence="3" key="1">
    <citation type="journal article" date="2019" name="bioRxiv">
        <title>The Genome of the Zebra Mussel, Dreissena polymorpha: A Resource for Invasive Species Research.</title>
        <authorList>
            <person name="McCartney M.A."/>
            <person name="Auch B."/>
            <person name="Kono T."/>
            <person name="Mallez S."/>
            <person name="Zhang Y."/>
            <person name="Obille A."/>
            <person name="Becker A."/>
            <person name="Abrahante J.E."/>
            <person name="Garbe J."/>
            <person name="Badalamenti J.P."/>
            <person name="Herman A."/>
            <person name="Mangelson H."/>
            <person name="Liachko I."/>
            <person name="Sullivan S."/>
            <person name="Sone E.D."/>
            <person name="Koren S."/>
            <person name="Silverstein K.A.T."/>
            <person name="Beckman K.B."/>
            <person name="Gohl D.M."/>
        </authorList>
    </citation>
    <scope>NUCLEOTIDE SEQUENCE</scope>
    <source>
        <strain evidence="3">Duluth1</strain>
        <tissue evidence="3">Whole animal</tissue>
    </source>
</reference>
<dbReference type="EMBL" id="JAIWYP010000007">
    <property type="protein sequence ID" value="KAH3796913.1"/>
    <property type="molecule type" value="Genomic_DNA"/>
</dbReference>
<accession>A0A9D4FDI6</accession>
<keyword evidence="1" id="KW-1133">Transmembrane helix</keyword>
<keyword evidence="2" id="KW-0732">Signal</keyword>
<comment type="caution">
    <text evidence="3">The sequence shown here is derived from an EMBL/GenBank/DDBJ whole genome shotgun (WGS) entry which is preliminary data.</text>
</comment>
<reference evidence="3" key="2">
    <citation type="submission" date="2020-11" db="EMBL/GenBank/DDBJ databases">
        <authorList>
            <person name="McCartney M.A."/>
            <person name="Auch B."/>
            <person name="Kono T."/>
            <person name="Mallez S."/>
            <person name="Becker A."/>
            <person name="Gohl D.M."/>
            <person name="Silverstein K.A.T."/>
            <person name="Koren S."/>
            <person name="Bechman K.B."/>
            <person name="Herman A."/>
            <person name="Abrahante J.E."/>
            <person name="Garbe J."/>
        </authorList>
    </citation>
    <scope>NUCLEOTIDE SEQUENCE</scope>
    <source>
        <strain evidence="3">Duluth1</strain>
        <tissue evidence="3">Whole animal</tissue>
    </source>
</reference>
<feature type="chain" id="PRO_5039609213" evidence="2">
    <location>
        <begin position="23"/>
        <end position="153"/>
    </location>
</feature>
<evidence type="ECO:0000256" key="1">
    <source>
        <dbReference type="SAM" id="Phobius"/>
    </source>
</evidence>
<organism evidence="3 4">
    <name type="scientific">Dreissena polymorpha</name>
    <name type="common">Zebra mussel</name>
    <name type="synonym">Mytilus polymorpha</name>
    <dbReference type="NCBI Taxonomy" id="45954"/>
    <lineage>
        <taxon>Eukaryota</taxon>
        <taxon>Metazoa</taxon>
        <taxon>Spiralia</taxon>
        <taxon>Lophotrochozoa</taxon>
        <taxon>Mollusca</taxon>
        <taxon>Bivalvia</taxon>
        <taxon>Autobranchia</taxon>
        <taxon>Heteroconchia</taxon>
        <taxon>Euheterodonta</taxon>
        <taxon>Imparidentia</taxon>
        <taxon>Neoheterodontei</taxon>
        <taxon>Myida</taxon>
        <taxon>Dreissenoidea</taxon>
        <taxon>Dreissenidae</taxon>
        <taxon>Dreissena</taxon>
    </lineage>
</organism>